<dbReference type="EMBL" id="KZ992446">
    <property type="protein sequence ID" value="RKP10582.1"/>
    <property type="molecule type" value="Genomic_DNA"/>
</dbReference>
<gene>
    <name evidence="3" type="ORF">THASP1DRAFT_21741</name>
</gene>
<name>A0A4P9XX47_9FUNG</name>
<evidence type="ECO:0000313" key="4">
    <source>
        <dbReference type="Proteomes" id="UP000271241"/>
    </source>
</evidence>
<reference evidence="4" key="1">
    <citation type="journal article" date="2018" name="Nat. Microbiol.">
        <title>Leveraging single-cell genomics to expand the fungal tree of life.</title>
        <authorList>
            <person name="Ahrendt S.R."/>
            <person name="Quandt C.A."/>
            <person name="Ciobanu D."/>
            <person name="Clum A."/>
            <person name="Salamov A."/>
            <person name="Andreopoulos B."/>
            <person name="Cheng J.F."/>
            <person name="Woyke T."/>
            <person name="Pelin A."/>
            <person name="Henrissat B."/>
            <person name="Reynolds N.K."/>
            <person name="Benny G.L."/>
            <person name="Smith M.E."/>
            <person name="James T.Y."/>
            <person name="Grigoriev I.V."/>
        </authorList>
    </citation>
    <scope>NUCLEOTIDE SEQUENCE [LARGE SCALE GENOMIC DNA]</scope>
    <source>
        <strain evidence="4">RSA 1356</strain>
    </source>
</reference>
<organism evidence="3 4">
    <name type="scientific">Thamnocephalis sphaerospora</name>
    <dbReference type="NCBI Taxonomy" id="78915"/>
    <lineage>
        <taxon>Eukaryota</taxon>
        <taxon>Fungi</taxon>
        <taxon>Fungi incertae sedis</taxon>
        <taxon>Zoopagomycota</taxon>
        <taxon>Zoopagomycotina</taxon>
        <taxon>Zoopagomycetes</taxon>
        <taxon>Zoopagales</taxon>
        <taxon>Sigmoideomycetaceae</taxon>
        <taxon>Thamnocephalis</taxon>
    </lineage>
</organism>
<protein>
    <recommendedName>
        <fullName evidence="5">Secreted protein</fullName>
    </recommendedName>
</protein>
<feature type="chain" id="PRO_5020646139" description="Secreted protein" evidence="2">
    <location>
        <begin position="21"/>
        <end position="144"/>
    </location>
</feature>
<evidence type="ECO:0000256" key="1">
    <source>
        <dbReference type="SAM" id="MobiDB-lite"/>
    </source>
</evidence>
<accession>A0A4P9XX47</accession>
<dbReference type="Proteomes" id="UP000271241">
    <property type="component" value="Unassembled WGS sequence"/>
</dbReference>
<evidence type="ECO:0000256" key="2">
    <source>
        <dbReference type="SAM" id="SignalP"/>
    </source>
</evidence>
<evidence type="ECO:0008006" key="5">
    <source>
        <dbReference type="Google" id="ProtNLM"/>
    </source>
</evidence>
<feature type="signal peptide" evidence="2">
    <location>
        <begin position="1"/>
        <end position="20"/>
    </location>
</feature>
<feature type="region of interest" description="Disordered" evidence="1">
    <location>
        <begin position="55"/>
        <end position="75"/>
    </location>
</feature>
<keyword evidence="4" id="KW-1185">Reference proteome</keyword>
<evidence type="ECO:0000313" key="3">
    <source>
        <dbReference type="EMBL" id="RKP10582.1"/>
    </source>
</evidence>
<keyword evidence="2" id="KW-0732">Signal</keyword>
<proteinExistence type="predicted"/>
<sequence>MARFGLVVCARCLASVASDGQNGQRTRYATRSSFGLALRSTDACATKATRIRPTHMLNAGGGRGRRQRWSAQGPAVRSERLCMHKQQRQRQRQWQWRQRHHRSAGVPTPSTWQHSLRWLVMRTAYKRRSEMVRAMQGGTLPEDG</sequence>
<dbReference type="AlphaFoldDB" id="A0A4P9XX47"/>